<dbReference type="GO" id="GO:0005737">
    <property type="term" value="C:cytoplasm"/>
    <property type="evidence" value="ECO:0007669"/>
    <property type="project" value="TreeGrafter"/>
</dbReference>
<dbReference type="GO" id="GO:0016831">
    <property type="term" value="F:carboxy-lyase activity"/>
    <property type="evidence" value="ECO:0007669"/>
    <property type="project" value="InterPro"/>
</dbReference>
<comment type="caution">
    <text evidence="3">The sequence shown here is derived from an EMBL/GenBank/DDBJ whole genome shotgun (WGS) entry which is preliminary data.</text>
</comment>
<dbReference type="RefSeq" id="WP_106256257.1">
    <property type="nucleotide sequence ID" value="NZ_CAWNSW010000042.1"/>
</dbReference>
<dbReference type="AlphaFoldDB" id="A0A2T1EAR9"/>
<proteinExistence type="predicted"/>
<dbReference type="PANTHER" id="PTHR21240:SF28">
    <property type="entry name" value="ISO-OROTATE DECARBOXYLASE (EUROFUNG)"/>
    <property type="match status" value="1"/>
</dbReference>
<dbReference type="InterPro" id="IPR032466">
    <property type="entry name" value="Metal_Hydrolase"/>
</dbReference>
<dbReference type="OrthoDB" id="9777673at2"/>
<sequence>MYEGLLVVDADAHKLENPLVLRDYIEPEYRDRIGLVVDSLGDQRAKVIDANPATGKADYLRMFPQPQGLGKGGFRNLHPDTTLGAMFNKVRIQHMDQEGVDVQVIYGTLNLIFSSLLDKDLAIALCKAYNTYIADDCRGYDNRLKPIGVLPLQDVTAAVAEMHRCVNELGLIAVAVAPNMPIPHPKAPDAFPEIRTCKAISHPDFRPILQAAVDLDIALGIHGGPGSYMMGGISDHMETFVLNHIFVQRNQQQHAMTRMVFDGAFEQFPTLRVGFLEGGCGWVPDLAHAMHEHWEKRIRDFDPKHPYRPSLMDFTKLMIQERGTHNNTNIISQAKSIFDLMWTKENDPTKIDDASLYEHYDLRHRDPLDYFKRGQIFTSFESDDPGPSYLPIGLGEAGKHLTCFSGDYGHWDGVLKDCVKDAATGSDYDRDYLELLLSGNALALYGDRLRQSLPAYVTAKPSLSSSTL</sequence>
<dbReference type="Proteomes" id="UP000239576">
    <property type="component" value="Unassembled WGS sequence"/>
</dbReference>
<dbReference type="GO" id="GO:0019748">
    <property type="term" value="P:secondary metabolic process"/>
    <property type="evidence" value="ECO:0007669"/>
    <property type="project" value="TreeGrafter"/>
</dbReference>
<dbReference type="GO" id="GO:0016787">
    <property type="term" value="F:hydrolase activity"/>
    <property type="evidence" value="ECO:0007669"/>
    <property type="project" value="UniProtKB-KW"/>
</dbReference>
<dbReference type="Pfam" id="PF04909">
    <property type="entry name" value="Amidohydro_2"/>
    <property type="match status" value="1"/>
</dbReference>
<reference evidence="3 4" key="2">
    <citation type="submission" date="2018-03" db="EMBL/GenBank/DDBJ databases">
        <title>The ancient ancestry and fast evolution of plastids.</title>
        <authorList>
            <person name="Moore K.R."/>
            <person name="Magnabosco C."/>
            <person name="Momper L."/>
            <person name="Gold D.A."/>
            <person name="Bosak T."/>
            <person name="Fournier G.P."/>
        </authorList>
    </citation>
    <scope>NUCLEOTIDE SEQUENCE [LARGE SCALE GENOMIC DNA]</scope>
    <source>
        <strain evidence="3 4">ULC18</strain>
    </source>
</reference>
<name>A0A2T1EAR9_9CYAN</name>
<dbReference type="SUPFAM" id="SSF51556">
    <property type="entry name" value="Metallo-dependent hydrolases"/>
    <property type="match status" value="1"/>
</dbReference>
<feature type="domain" description="Amidohydrolase-related" evidence="2">
    <location>
        <begin position="118"/>
        <end position="296"/>
    </location>
</feature>
<evidence type="ECO:0000256" key="1">
    <source>
        <dbReference type="ARBA" id="ARBA00023239"/>
    </source>
</evidence>
<keyword evidence="4" id="KW-1185">Reference proteome</keyword>
<evidence type="ECO:0000313" key="3">
    <source>
        <dbReference type="EMBL" id="PSB29785.1"/>
    </source>
</evidence>
<keyword evidence="1" id="KW-0456">Lyase</keyword>
<accession>A0A2T1EAR9</accession>
<dbReference type="InterPro" id="IPR032465">
    <property type="entry name" value="ACMSD"/>
</dbReference>
<dbReference type="PANTHER" id="PTHR21240">
    <property type="entry name" value="2-AMINO-3-CARBOXYLMUCONATE-6-SEMIALDEHYDE DECARBOXYLASE"/>
    <property type="match status" value="1"/>
</dbReference>
<protein>
    <submittedName>
        <fullName evidence="3">Amidohydrolase</fullName>
    </submittedName>
</protein>
<dbReference type="Gene3D" id="3.20.20.140">
    <property type="entry name" value="Metal-dependent hydrolases"/>
    <property type="match status" value="1"/>
</dbReference>
<keyword evidence="3" id="KW-0378">Hydrolase</keyword>
<evidence type="ECO:0000313" key="4">
    <source>
        <dbReference type="Proteomes" id="UP000239576"/>
    </source>
</evidence>
<reference evidence="4" key="1">
    <citation type="submission" date="2018-02" db="EMBL/GenBank/DDBJ databases">
        <authorList>
            <person name="Moore K."/>
            <person name="Momper L."/>
        </authorList>
    </citation>
    <scope>NUCLEOTIDE SEQUENCE [LARGE SCALE GENOMIC DNA]</scope>
    <source>
        <strain evidence="4">ULC18</strain>
    </source>
</reference>
<organism evidence="3 4">
    <name type="scientific">Stenomitos frigidus ULC18</name>
    <dbReference type="NCBI Taxonomy" id="2107698"/>
    <lineage>
        <taxon>Bacteria</taxon>
        <taxon>Bacillati</taxon>
        <taxon>Cyanobacteriota</taxon>
        <taxon>Cyanophyceae</taxon>
        <taxon>Leptolyngbyales</taxon>
        <taxon>Leptolyngbyaceae</taxon>
        <taxon>Stenomitos</taxon>
    </lineage>
</organism>
<gene>
    <name evidence="3" type="ORF">C7B82_10535</name>
</gene>
<dbReference type="EMBL" id="PVWK01000058">
    <property type="protein sequence ID" value="PSB29785.1"/>
    <property type="molecule type" value="Genomic_DNA"/>
</dbReference>
<dbReference type="InterPro" id="IPR006680">
    <property type="entry name" value="Amidohydro-rel"/>
</dbReference>
<evidence type="ECO:0000259" key="2">
    <source>
        <dbReference type="Pfam" id="PF04909"/>
    </source>
</evidence>